<keyword evidence="7" id="KW-1185">Reference proteome</keyword>
<feature type="domain" description="C2" evidence="5">
    <location>
        <begin position="1"/>
        <end position="121"/>
    </location>
</feature>
<dbReference type="Gene3D" id="3.40.50.410">
    <property type="entry name" value="von Willebrand factor, type A domain"/>
    <property type="match status" value="1"/>
</dbReference>
<keyword evidence="4" id="KW-0106">Calcium</keyword>
<dbReference type="InterPro" id="IPR037768">
    <property type="entry name" value="C2B_Copine"/>
</dbReference>
<evidence type="ECO:0000313" key="6">
    <source>
        <dbReference type="EMBL" id="EGC37845.1"/>
    </source>
</evidence>
<dbReference type="Gene3D" id="2.60.40.150">
    <property type="entry name" value="C2 domain"/>
    <property type="match status" value="2"/>
</dbReference>
<dbReference type="RefSeq" id="XP_003285595.1">
    <property type="nucleotide sequence ID" value="XM_003285547.1"/>
</dbReference>
<keyword evidence="2" id="KW-0479">Metal-binding</keyword>
<dbReference type="PANTHER" id="PTHR10857">
    <property type="entry name" value="COPINE"/>
    <property type="match status" value="1"/>
</dbReference>
<evidence type="ECO:0000256" key="2">
    <source>
        <dbReference type="ARBA" id="ARBA00022723"/>
    </source>
</evidence>
<sequence length="533" mass="59421">MISPQPQQPQTKIELSIKCSSLKNKDIVSKSDPRVYVYSKEVTGMVLVGQTETIKNNLNPEFKEIISINYYFEKLQALEFIVVDIDKEIKGFGDIDENDTIGRLSTTLGDIISRPSRIMVNEIKYNGKKTGMIQISANEVNNSFHNIILKLEGHNLDKKDLFSSDPYFYVLKENPTGYVRVFESEVIKNTLNPCFAPISLPLSEFNSNDMFKGIRFEFYDYDKTSKHDFIGSFDTTTDELLQGVKREFQLINPKKTSKSGYKNSGVIKFYEARVAPTPTFLDYLNGGCEFNLTVAIDCTASNGTLHNTVDMAANQYFQSISAVGSVLAPYDFDGMIDVLGFGGCHNSIDGGKTSHCFPFSLNPEVKQAVGVRGVLDMYVANIKKIGFSCPTNFEEVIKYSNKKATKSGKSNEQRYSILLILTDGDISDQKETISAIVEASKAPLSVIIVGVGSSGFYQMNVLDGDGGILVDSSGHKAKRDIVQFVPFSKYAADPYQLACEVLKEIPHQFMVYMKHEKISPLPPRPFLPPPVYN</sequence>
<proteinExistence type="inferred from homology"/>
<evidence type="ECO:0000256" key="3">
    <source>
        <dbReference type="ARBA" id="ARBA00022737"/>
    </source>
</evidence>
<evidence type="ECO:0000256" key="4">
    <source>
        <dbReference type="ARBA" id="ARBA00022837"/>
    </source>
</evidence>
<dbReference type="VEuPathDB" id="AmoebaDB:DICPUDRAFT_53683"/>
<dbReference type="FunFam" id="2.60.40.150:FF:000307">
    <property type="entry name" value="Copine-E"/>
    <property type="match status" value="1"/>
</dbReference>
<name>F0ZDV6_DICPU</name>
<dbReference type="InParanoid" id="F0ZDV6"/>
<dbReference type="InterPro" id="IPR002035">
    <property type="entry name" value="VWF_A"/>
</dbReference>
<dbReference type="KEGG" id="dpp:DICPUDRAFT_53683"/>
<dbReference type="Proteomes" id="UP000001064">
    <property type="component" value="Unassembled WGS sequence"/>
</dbReference>
<dbReference type="eggNOG" id="KOG1327">
    <property type="taxonomic scope" value="Eukaryota"/>
</dbReference>
<dbReference type="GO" id="GO:0046872">
    <property type="term" value="F:metal ion binding"/>
    <property type="evidence" value="ECO:0007669"/>
    <property type="project" value="UniProtKB-KW"/>
</dbReference>
<dbReference type="EMBL" id="GL870989">
    <property type="protein sequence ID" value="EGC37845.1"/>
    <property type="molecule type" value="Genomic_DNA"/>
</dbReference>
<evidence type="ECO:0000313" key="7">
    <source>
        <dbReference type="Proteomes" id="UP000001064"/>
    </source>
</evidence>
<dbReference type="InterPro" id="IPR000008">
    <property type="entry name" value="C2_dom"/>
</dbReference>
<dbReference type="GO" id="GO:0005544">
    <property type="term" value="F:calcium-dependent phospholipid binding"/>
    <property type="evidence" value="ECO:0000318"/>
    <property type="project" value="GO_Central"/>
</dbReference>
<keyword evidence="3" id="KW-0677">Repeat</keyword>
<dbReference type="OrthoDB" id="5855668at2759"/>
<feature type="domain" description="C2" evidence="5">
    <location>
        <begin position="129"/>
        <end position="252"/>
    </location>
</feature>
<dbReference type="CDD" id="cd04048">
    <property type="entry name" value="C2A_Copine"/>
    <property type="match status" value="1"/>
</dbReference>
<organism evidence="6 7">
    <name type="scientific">Dictyostelium purpureum</name>
    <name type="common">Slime mold</name>
    <dbReference type="NCBI Taxonomy" id="5786"/>
    <lineage>
        <taxon>Eukaryota</taxon>
        <taxon>Amoebozoa</taxon>
        <taxon>Evosea</taxon>
        <taxon>Eumycetozoa</taxon>
        <taxon>Dictyostelia</taxon>
        <taxon>Dictyosteliales</taxon>
        <taxon>Dictyosteliaceae</taxon>
        <taxon>Dictyostelium</taxon>
    </lineage>
</organism>
<reference evidence="7" key="1">
    <citation type="journal article" date="2011" name="Genome Biol.">
        <title>Comparative genomics of the social amoebae Dictyostelium discoideum and Dictyostelium purpureum.</title>
        <authorList>
            <consortium name="US DOE Joint Genome Institute (JGI-PGF)"/>
            <person name="Sucgang R."/>
            <person name="Kuo A."/>
            <person name="Tian X."/>
            <person name="Salerno W."/>
            <person name="Parikh A."/>
            <person name="Feasley C.L."/>
            <person name="Dalin E."/>
            <person name="Tu H."/>
            <person name="Huang E."/>
            <person name="Barry K."/>
            <person name="Lindquist E."/>
            <person name="Shapiro H."/>
            <person name="Bruce D."/>
            <person name="Schmutz J."/>
            <person name="Salamov A."/>
            <person name="Fey P."/>
            <person name="Gaudet P."/>
            <person name="Anjard C."/>
            <person name="Babu M.M."/>
            <person name="Basu S."/>
            <person name="Bushmanova Y."/>
            <person name="van der Wel H."/>
            <person name="Katoh-Kurasawa M."/>
            <person name="Dinh C."/>
            <person name="Coutinho P.M."/>
            <person name="Saito T."/>
            <person name="Elias M."/>
            <person name="Schaap P."/>
            <person name="Kay R.R."/>
            <person name="Henrissat B."/>
            <person name="Eichinger L."/>
            <person name="Rivero F."/>
            <person name="Putnam N.H."/>
            <person name="West C.M."/>
            <person name="Loomis W.F."/>
            <person name="Chisholm R.L."/>
            <person name="Shaulsky G."/>
            <person name="Strassmann J.E."/>
            <person name="Queller D.C."/>
            <person name="Kuspa A."/>
            <person name="Grigoriev I.V."/>
        </authorList>
    </citation>
    <scope>NUCLEOTIDE SEQUENCE [LARGE SCALE GENOMIC DNA]</scope>
    <source>
        <strain evidence="7">QSDP1</strain>
    </source>
</reference>
<protein>
    <recommendedName>
        <fullName evidence="5">C2 domain-containing protein</fullName>
    </recommendedName>
</protein>
<dbReference type="PROSITE" id="PS50004">
    <property type="entry name" value="C2"/>
    <property type="match status" value="2"/>
</dbReference>
<dbReference type="FunFam" id="2.60.40.150:FF:000219">
    <property type="entry name" value="Copine-E"/>
    <property type="match status" value="1"/>
</dbReference>
<dbReference type="InterPro" id="IPR010734">
    <property type="entry name" value="Copine_C"/>
</dbReference>
<dbReference type="Pfam" id="PF07002">
    <property type="entry name" value="Copine"/>
    <property type="match status" value="1"/>
</dbReference>
<dbReference type="GO" id="GO:0071277">
    <property type="term" value="P:cellular response to calcium ion"/>
    <property type="evidence" value="ECO:0000318"/>
    <property type="project" value="GO_Central"/>
</dbReference>
<dbReference type="SUPFAM" id="SSF49562">
    <property type="entry name" value="C2 domain (Calcium/lipid-binding domain, CaLB)"/>
    <property type="match status" value="2"/>
</dbReference>
<gene>
    <name evidence="6" type="ORF">DICPUDRAFT_53683</name>
</gene>
<dbReference type="SUPFAM" id="SSF53300">
    <property type="entry name" value="vWA-like"/>
    <property type="match status" value="1"/>
</dbReference>
<dbReference type="Pfam" id="PF00168">
    <property type="entry name" value="C2"/>
    <property type="match status" value="2"/>
</dbReference>
<dbReference type="InterPro" id="IPR036465">
    <property type="entry name" value="vWFA_dom_sf"/>
</dbReference>
<dbReference type="GeneID" id="10503191"/>
<dbReference type="InterPro" id="IPR045052">
    <property type="entry name" value="Copine"/>
</dbReference>
<dbReference type="CDD" id="cd04047">
    <property type="entry name" value="C2B_Copine"/>
    <property type="match status" value="1"/>
</dbReference>
<dbReference type="SMART" id="SM00239">
    <property type="entry name" value="C2"/>
    <property type="match status" value="2"/>
</dbReference>
<dbReference type="GO" id="GO:0005829">
    <property type="term" value="C:cytosol"/>
    <property type="evidence" value="ECO:0007669"/>
    <property type="project" value="UniProtKB-ARBA"/>
</dbReference>
<evidence type="ECO:0000259" key="5">
    <source>
        <dbReference type="PROSITE" id="PS50004"/>
    </source>
</evidence>
<dbReference type="PANTHER" id="PTHR10857:SF58">
    <property type="entry name" value="COPINE-C"/>
    <property type="match status" value="1"/>
</dbReference>
<dbReference type="SMART" id="SM00327">
    <property type="entry name" value="VWA"/>
    <property type="match status" value="1"/>
</dbReference>
<evidence type="ECO:0000256" key="1">
    <source>
        <dbReference type="ARBA" id="ARBA00009048"/>
    </source>
</evidence>
<comment type="similarity">
    <text evidence="1">Belongs to the copine family.</text>
</comment>
<dbReference type="GO" id="GO:0005886">
    <property type="term" value="C:plasma membrane"/>
    <property type="evidence" value="ECO:0000318"/>
    <property type="project" value="GO_Central"/>
</dbReference>
<dbReference type="AlphaFoldDB" id="F0ZDV6"/>
<accession>F0ZDV6</accession>
<dbReference type="OMA" id="AHDSHSK"/>
<dbReference type="GO" id="GO:0005634">
    <property type="term" value="C:nucleus"/>
    <property type="evidence" value="ECO:0007669"/>
    <property type="project" value="UniProtKB-ARBA"/>
</dbReference>
<dbReference type="InterPro" id="IPR035892">
    <property type="entry name" value="C2_domain_sf"/>
</dbReference>